<accession>A0A7M7HR67</accession>
<organism evidence="4 5">
    <name type="scientific">Strongylocentrotus purpuratus</name>
    <name type="common">Purple sea urchin</name>
    <dbReference type="NCBI Taxonomy" id="7668"/>
    <lineage>
        <taxon>Eukaryota</taxon>
        <taxon>Metazoa</taxon>
        <taxon>Echinodermata</taxon>
        <taxon>Eleutherozoa</taxon>
        <taxon>Echinozoa</taxon>
        <taxon>Echinoidea</taxon>
        <taxon>Euechinoidea</taxon>
        <taxon>Echinacea</taxon>
        <taxon>Camarodonta</taxon>
        <taxon>Echinidea</taxon>
        <taxon>Strongylocentrotidae</taxon>
        <taxon>Strongylocentrotus</taxon>
    </lineage>
</organism>
<dbReference type="PANTHER" id="PTHR43391">
    <property type="entry name" value="RETINOL DEHYDROGENASE-RELATED"/>
    <property type="match status" value="1"/>
</dbReference>
<dbReference type="PRINTS" id="PR00081">
    <property type="entry name" value="GDHRDH"/>
</dbReference>
<dbReference type="Gene3D" id="3.40.50.720">
    <property type="entry name" value="NAD(P)-binding Rossmann-like Domain"/>
    <property type="match status" value="1"/>
</dbReference>
<name>A0A7M7HR67_STRPU</name>
<keyword evidence="2" id="KW-0560">Oxidoreductase</keyword>
<dbReference type="KEGG" id="spu:100894059"/>
<dbReference type="Pfam" id="PF00106">
    <property type="entry name" value="adh_short"/>
    <property type="match status" value="1"/>
</dbReference>
<dbReference type="OrthoDB" id="294295at2759"/>
<dbReference type="GO" id="GO:0016491">
    <property type="term" value="F:oxidoreductase activity"/>
    <property type="evidence" value="ECO:0000318"/>
    <property type="project" value="GO_Central"/>
</dbReference>
<dbReference type="InterPro" id="IPR002347">
    <property type="entry name" value="SDR_fam"/>
</dbReference>
<evidence type="ECO:0000313" key="5">
    <source>
        <dbReference type="Proteomes" id="UP000007110"/>
    </source>
</evidence>
<dbReference type="PANTHER" id="PTHR43391:SF86">
    <property type="entry name" value="SHORT-CHAIN DEHYDROGENASE_REDUCTASE FAMILY PROTEIN"/>
    <property type="match status" value="1"/>
</dbReference>
<dbReference type="OMA" id="HIMKWTS"/>
<dbReference type="InterPro" id="IPR036291">
    <property type="entry name" value="NAD(P)-bd_dom_sf"/>
</dbReference>
<reference evidence="5" key="1">
    <citation type="submission" date="2015-02" db="EMBL/GenBank/DDBJ databases">
        <title>Genome sequencing for Strongylocentrotus purpuratus.</title>
        <authorList>
            <person name="Murali S."/>
            <person name="Liu Y."/>
            <person name="Vee V."/>
            <person name="English A."/>
            <person name="Wang M."/>
            <person name="Skinner E."/>
            <person name="Han Y."/>
            <person name="Muzny D.M."/>
            <person name="Worley K.C."/>
            <person name="Gibbs R.A."/>
        </authorList>
    </citation>
    <scope>NUCLEOTIDE SEQUENCE</scope>
</reference>
<reference evidence="4" key="2">
    <citation type="submission" date="2021-01" db="UniProtKB">
        <authorList>
            <consortium name="EnsemblMetazoa"/>
        </authorList>
    </citation>
    <scope>IDENTIFICATION</scope>
</reference>
<dbReference type="GeneID" id="100894059"/>
<sequence length="292" mass="31908">MAQEVVLVTGCVSGLGLSTATLLARDPDKRYIVIATVISLTQKDDLVVAMGTHLEKTAYIMEMDVTKDEGVQNVVQTVLTRFGRIDVLMNIAGIGTCGYMDTMPRSKIELAFNINAIAVIRLTQAVLPHMKQRKMGMILTVTSKGGRIGIPLLEVYCASKFAVEGFFESLVPVARQFNIDIVMVEPGGMRTQLQKGIFADLEGVIADDSVNDLDRSFARNWIGDRKTTRQAMTPDEAATKLLEIIQAEKPRFRYTLPESMGEALASILADPSELGIALNERRIVGAGNKTAE</sequence>
<dbReference type="SUPFAM" id="SSF51735">
    <property type="entry name" value="NAD(P)-binding Rossmann-fold domains"/>
    <property type="match status" value="1"/>
</dbReference>
<keyword evidence="5" id="KW-1185">Reference proteome</keyword>
<dbReference type="AlphaFoldDB" id="A0A7M7HR67"/>
<proteinExistence type="inferred from homology"/>
<dbReference type="GO" id="GO:0005829">
    <property type="term" value="C:cytosol"/>
    <property type="evidence" value="ECO:0000318"/>
    <property type="project" value="GO_Central"/>
</dbReference>
<evidence type="ECO:0000256" key="2">
    <source>
        <dbReference type="ARBA" id="ARBA00023002"/>
    </source>
</evidence>
<dbReference type="RefSeq" id="XP_011683215.2">
    <property type="nucleotide sequence ID" value="XM_011684913.2"/>
</dbReference>
<dbReference type="InParanoid" id="A0A7M7HR67"/>
<evidence type="ECO:0000256" key="3">
    <source>
        <dbReference type="RuleBase" id="RU000363"/>
    </source>
</evidence>
<dbReference type="PRINTS" id="PR00080">
    <property type="entry name" value="SDRFAMILY"/>
</dbReference>
<dbReference type="EnsemblMetazoa" id="XM_011684913">
    <property type="protein sequence ID" value="XP_011683215"/>
    <property type="gene ID" value="LOC100894059"/>
</dbReference>
<evidence type="ECO:0000313" key="4">
    <source>
        <dbReference type="EnsemblMetazoa" id="XP_011683215"/>
    </source>
</evidence>
<evidence type="ECO:0000256" key="1">
    <source>
        <dbReference type="ARBA" id="ARBA00006484"/>
    </source>
</evidence>
<comment type="similarity">
    <text evidence="1 3">Belongs to the short-chain dehydrogenases/reductases (SDR) family.</text>
</comment>
<protein>
    <submittedName>
        <fullName evidence="4">Uncharacterized protein</fullName>
    </submittedName>
</protein>
<dbReference type="Proteomes" id="UP000007110">
    <property type="component" value="Unassembled WGS sequence"/>
</dbReference>